<dbReference type="PATRIC" id="fig|937777.3.peg.4333"/>
<gene>
    <name evidence="2" type="ordered locus">Deipe_4303</name>
</gene>
<feature type="transmembrane region" description="Helical" evidence="1">
    <location>
        <begin position="204"/>
        <end position="223"/>
    </location>
</feature>
<keyword evidence="1" id="KW-0472">Membrane</keyword>
<protein>
    <submittedName>
        <fullName evidence="2">DoxX protein</fullName>
    </submittedName>
</protein>
<sequence>MNALLPSFPSLAAFLFGSSAYAHKSWFIDAAPYPPGWSSFLQPLPLTITVLVLLTTLAAAWLQRRRGGRGFLPGPAAFGAERVQLSRLYGLLPLLLAVHVAIPLLINGIHTQLFSPNNDLPPSVLGLVQFSIALAFFYGLFTRIAAVVLGALWLLGVLLLGLPAMLENSLYLGVAAFFFLAGRGPVSVDRVILPKSVPTDAMMVRAVSALRIGTGVSLIVVAFTEKLANAPLATAFIEKFPLNFVSQVGIPLPDNVFLAGAGGMELLIGLFLVFNIFTREISAVAWLFFNLTLTVFDSTELVNHLPFFGVMVVLLMWMPGQESRTLWVSGLRKEGLPAKRS</sequence>
<keyword evidence="2" id="KW-0614">Plasmid</keyword>
<feature type="transmembrane region" description="Helical" evidence="1">
    <location>
        <begin position="44"/>
        <end position="62"/>
    </location>
</feature>
<feature type="transmembrane region" description="Helical" evidence="1">
    <location>
        <begin position="122"/>
        <end position="141"/>
    </location>
</feature>
<dbReference type="KEGG" id="dpd:Deipe_4303"/>
<keyword evidence="1" id="KW-1133">Transmembrane helix</keyword>
<geneLocation type="plasmid" evidence="2 3">
    <name>pDEIPE01</name>
</geneLocation>
<feature type="transmembrane region" description="Helical" evidence="1">
    <location>
        <begin position="88"/>
        <end position="110"/>
    </location>
</feature>
<reference evidence="3" key="1">
    <citation type="submission" date="2012-03" db="EMBL/GenBank/DDBJ databases">
        <title>Complete sequence of plasmid 1 of Deinococcus peraridilitoris DSM 19664.</title>
        <authorList>
            <person name="Lucas S."/>
            <person name="Copeland A."/>
            <person name="Lapidus A."/>
            <person name="Glavina del Rio T."/>
            <person name="Dalin E."/>
            <person name="Tice H."/>
            <person name="Bruce D."/>
            <person name="Goodwin L."/>
            <person name="Pitluck S."/>
            <person name="Peters L."/>
            <person name="Mikhailova N."/>
            <person name="Lu M."/>
            <person name="Kyrpides N."/>
            <person name="Mavromatis K."/>
            <person name="Ivanova N."/>
            <person name="Brettin T."/>
            <person name="Detter J.C."/>
            <person name="Han C."/>
            <person name="Larimer F."/>
            <person name="Land M."/>
            <person name="Hauser L."/>
            <person name="Markowitz V."/>
            <person name="Cheng J.-F."/>
            <person name="Hugenholtz P."/>
            <person name="Woyke T."/>
            <person name="Wu D."/>
            <person name="Pukall R."/>
            <person name="Steenblock K."/>
            <person name="Brambilla E."/>
            <person name="Klenk H.-P."/>
            <person name="Eisen J.A."/>
        </authorList>
    </citation>
    <scope>NUCLEOTIDE SEQUENCE [LARGE SCALE GENOMIC DNA]</scope>
    <source>
        <strain evidence="3">DSM 19664 / LMG 22246 / CIP 109416 / KR-200</strain>
        <plasmid evidence="3">Plasmid pDEIPE01</plasmid>
    </source>
</reference>
<accession>L0A8A5</accession>
<evidence type="ECO:0000313" key="3">
    <source>
        <dbReference type="Proteomes" id="UP000010467"/>
    </source>
</evidence>
<dbReference type="RefSeq" id="WP_015231544.1">
    <property type="nucleotide sequence ID" value="NC_019789.1"/>
</dbReference>
<dbReference type="HOGENOM" id="CLU_801058_0_0_0"/>
<organism evidence="2 3">
    <name type="scientific">Deinococcus peraridilitoris (strain DSM 19664 / LMG 22246 / CIP 109416 / KR-200)</name>
    <dbReference type="NCBI Taxonomy" id="937777"/>
    <lineage>
        <taxon>Bacteria</taxon>
        <taxon>Thermotogati</taxon>
        <taxon>Deinococcota</taxon>
        <taxon>Deinococci</taxon>
        <taxon>Deinococcales</taxon>
        <taxon>Deinococcaceae</taxon>
        <taxon>Deinococcus</taxon>
    </lineage>
</organism>
<dbReference type="AlphaFoldDB" id="L0A8A5"/>
<feature type="transmembrane region" description="Helical" evidence="1">
    <location>
        <begin position="301"/>
        <end position="318"/>
    </location>
</feature>
<evidence type="ECO:0000256" key="1">
    <source>
        <dbReference type="SAM" id="Phobius"/>
    </source>
</evidence>
<feature type="transmembrane region" description="Helical" evidence="1">
    <location>
        <begin position="146"/>
        <end position="164"/>
    </location>
</feature>
<dbReference type="EMBL" id="CP003383">
    <property type="protein sequence ID" value="AFZ69644.1"/>
    <property type="molecule type" value="Genomic_DNA"/>
</dbReference>
<evidence type="ECO:0000313" key="2">
    <source>
        <dbReference type="EMBL" id="AFZ69644.1"/>
    </source>
</evidence>
<dbReference type="Proteomes" id="UP000010467">
    <property type="component" value="Plasmid pDEIPE01"/>
</dbReference>
<proteinExistence type="predicted"/>
<name>L0A8A5_DEIPD</name>
<feature type="transmembrane region" description="Helical" evidence="1">
    <location>
        <begin position="266"/>
        <end position="289"/>
    </location>
</feature>
<feature type="transmembrane region" description="Helical" evidence="1">
    <location>
        <begin position="170"/>
        <end position="192"/>
    </location>
</feature>
<dbReference type="OrthoDB" id="1550602at2"/>
<keyword evidence="3" id="KW-1185">Reference proteome</keyword>
<keyword evidence="1" id="KW-0812">Transmembrane</keyword>